<protein>
    <submittedName>
        <fullName evidence="1">Uncharacterized protein</fullName>
    </submittedName>
</protein>
<sequence length="69" mass="7711">MKAETVKVRGLYTLFTVCGSILKAGQDEHEMTMTLWNLNYQSDRGCEAQHGLDIRLTQTCQAIARPPLG</sequence>
<dbReference type="AlphaFoldDB" id="A0A5B7G3G5"/>
<accession>A0A5B7G3G5</accession>
<comment type="caution">
    <text evidence="1">The sequence shown here is derived from an EMBL/GenBank/DDBJ whole genome shotgun (WGS) entry which is preliminary data.</text>
</comment>
<reference evidence="1 2" key="1">
    <citation type="submission" date="2019-05" db="EMBL/GenBank/DDBJ databases">
        <title>Another draft genome of Portunus trituberculatus and its Hox gene families provides insights of decapod evolution.</title>
        <authorList>
            <person name="Jeong J.-H."/>
            <person name="Song I."/>
            <person name="Kim S."/>
            <person name="Choi T."/>
            <person name="Kim D."/>
            <person name="Ryu S."/>
            <person name="Kim W."/>
        </authorList>
    </citation>
    <scope>NUCLEOTIDE SEQUENCE [LARGE SCALE GENOMIC DNA]</scope>
    <source>
        <tissue evidence="1">Muscle</tissue>
    </source>
</reference>
<proteinExistence type="predicted"/>
<organism evidence="1 2">
    <name type="scientific">Portunus trituberculatus</name>
    <name type="common">Swimming crab</name>
    <name type="synonym">Neptunus trituberculatus</name>
    <dbReference type="NCBI Taxonomy" id="210409"/>
    <lineage>
        <taxon>Eukaryota</taxon>
        <taxon>Metazoa</taxon>
        <taxon>Ecdysozoa</taxon>
        <taxon>Arthropoda</taxon>
        <taxon>Crustacea</taxon>
        <taxon>Multicrustacea</taxon>
        <taxon>Malacostraca</taxon>
        <taxon>Eumalacostraca</taxon>
        <taxon>Eucarida</taxon>
        <taxon>Decapoda</taxon>
        <taxon>Pleocyemata</taxon>
        <taxon>Brachyura</taxon>
        <taxon>Eubrachyura</taxon>
        <taxon>Portunoidea</taxon>
        <taxon>Portunidae</taxon>
        <taxon>Portuninae</taxon>
        <taxon>Portunus</taxon>
    </lineage>
</organism>
<gene>
    <name evidence="1" type="ORF">E2C01_045852</name>
</gene>
<evidence type="ECO:0000313" key="1">
    <source>
        <dbReference type="EMBL" id="MPC51995.1"/>
    </source>
</evidence>
<dbReference type="EMBL" id="VSRR010010560">
    <property type="protein sequence ID" value="MPC51995.1"/>
    <property type="molecule type" value="Genomic_DNA"/>
</dbReference>
<dbReference type="Proteomes" id="UP000324222">
    <property type="component" value="Unassembled WGS sequence"/>
</dbReference>
<name>A0A5B7G3G5_PORTR</name>
<evidence type="ECO:0000313" key="2">
    <source>
        <dbReference type="Proteomes" id="UP000324222"/>
    </source>
</evidence>
<keyword evidence="2" id="KW-1185">Reference proteome</keyword>